<comment type="subcellular location">
    <subcellularLocation>
        <location evidence="1">Membrane</location>
        <topology evidence="1">Multi-pass membrane protein</topology>
    </subcellularLocation>
</comment>
<dbReference type="InterPro" id="IPR051401">
    <property type="entry name" value="GtrA_CellWall_Glycosyl"/>
</dbReference>
<gene>
    <name evidence="8" type="ORF">OCV61_04075</name>
</gene>
<evidence type="ECO:0000256" key="4">
    <source>
        <dbReference type="ARBA" id="ARBA00022989"/>
    </source>
</evidence>
<evidence type="ECO:0000256" key="1">
    <source>
        <dbReference type="ARBA" id="ARBA00004141"/>
    </source>
</evidence>
<evidence type="ECO:0000256" key="3">
    <source>
        <dbReference type="ARBA" id="ARBA00022692"/>
    </source>
</evidence>
<evidence type="ECO:0000259" key="7">
    <source>
        <dbReference type="Pfam" id="PF04138"/>
    </source>
</evidence>
<protein>
    <submittedName>
        <fullName evidence="8">GtrA family protein</fullName>
    </submittedName>
</protein>
<evidence type="ECO:0000313" key="9">
    <source>
        <dbReference type="Proteomes" id="UP001652409"/>
    </source>
</evidence>
<keyword evidence="4 6" id="KW-1133">Transmembrane helix</keyword>
<evidence type="ECO:0000256" key="6">
    <source>
        <dbReference type="SAM" id="Phobius"/>
    </source>
</evidence>
<dbReference type="PANTHER" id="PTHR38459:SF1">
    <property type="entry name" value="PROPHAGE BACTOPRENOL-LINKED GLUCOSE TRANSLOCASE HOMOLOG"/>
    <property type="match status" value="1"/>
</dbReference>
<dbReference type="RefSeq" id="WP_158420783.1">
    <property type="nucleotide sequence ID" value="NZ_JAOQJL010000006.1"/>
</dbReference>
<feature type="transmembrane region" description="Helical" evidence="6">
    <location>
        <begin position="39"/>
        <end position="63"/>
    </location>
</feature>
<keyword evidence="3 6" id="KW-0812">Transmembrane</keyword>
<feature type="transmembrane region" description="Helical" evidence="6">
    <location>
        <begin position="117"/>
        <end position="136"/>
    </location>
</feature>
<accession>A0ABT2TQV3</accession>
<keyword evidence="5 6" id="KW-0472">Membrane</keyword>
<dbReference type="PANTHER" id="PTHR38459">
    <property type="entry name" value="PROPHAGE BACTOPRENOL-LINKED GLUCOSE TRANSLOCASE HOMOLOG"/>
    <property type="match status" value="1"/>
</dbReference>
<dbReference type="EMBL" id="JAOQJL010000006">
    <property type="protein sequence ID" value="MCU6764584.1"/>
    <property type="molecule type" value="Genomic_DNA"/>
</dbReference>
<dbReference type="Proteomes" id="UP001652409">
    <property type="component" value="Unassembled WGS sequence"/>
</dbReference>
<evidence type="ECO:0000256" key="5">
    <source>
        <dbReference type="ARBA" id="ARBA00023136"/>
    </source>
</evidence>
<name>A0ABT2TQV3_9FIRM</name>
<dbReference type="InterPro" id="IPR007267">
    <property type="entry name" value="GtrA_DPMS_TM"/>
</dbReference>
<keyword evidence="9" id="KW-1185">Reference proteome</keyword>
<feature type="transmembrane region" description="Helical" evidence="6">
    <location>
        <begin position="148"/>
        <end position="167"/>
    </location>
</feature>
<evidence type="ECO:0000313" key="8">
    <source>
        <dbReference type="EMBL" id="MCU6764584.1"/>
    </source>
</evidence>
<comment type="similarity">
    <text evidence="2">Belongs to the GtrA family.</text>
</comment>
<reference evidence="8 9" key="1">
    <citation type="journal article" date="2021" name="ISME Commun">
        <title>Automated analysis of genomic sequences facilitates high-throughput and comprehensive description of bacteria.</title>
        <authorList>
            <person name="Hitch T.C.A."/>
        </authorList>
    </citation>
    <scope>NUCLEOTIDE SEQUENCE [LARGE SCALE GENOMIC DNA]</scope>
    <source>
        <strain evidence="8 9">Sanger_23</strain>
    </source>
</reference>
<comment type="caution">
    <text evidence="8">The sequence shown here is derived from an EMBL/GenBank/DDBJ whole genome shotgun (WGS) entry which is preliminary data.</text>
</comment>
<sequence>MEKIAGSVWKFIEKAAGFVVFKILHLHISEEKWQGFLQFIKFGIVGLSNTFVSYVIYVISLLLFQKNGWFVKTDYLIAQVIAFVLSVLWSFYWNRKYVFNSEDGEAVSWYKALIKTYISYAFTGLFLNTVLSVLWVQILGISKMIAPIVNLLISVPLNFIMNKFWAFKK</sequence>
<proteinExistence type="inferred from homology"/>
<dbReference type="Pfam" id="PF04138">
    <property type="entry name" value="GtrA_DPMS_TM"/>
    <property type="match status" value="1"/>
</dbReference>
<organism evidence="8 9">
    <name type="scientific">Blautia ammoniilytica</name>
    <dbReference type="NCBI Taxonomy" id="2981782"/>
    <lineage>
        <taxon>Bacteria</taxon>
        <taxon>Bacillati</taxon>
        <taxon>Bacillota</taxon>
        <taxon>Clostridia</taxon>
        <taxon>Lachnospirales</taxon>
        <taxon>Lachnospiraceae</taxon>
        <taxon>Blautia</taxon>
    </lineage>
</organism>
<feature type="domain" description="GtrA/DPMS transmembrane" evidence="7">
    <location>
        <begin position="41"/>
        <end position="167"/>
    </location>
</feature>
<evidence type="ECO:0000256" key="2">
    <source>
        <dbReference type="ARBA" id="ARBA00009399"/>
    </source>
</evidence>
<feature type="transmembrane region" description="Helical" evidence="6">
    <location>
        <begin position="75"/>
        <end position="93"/>
    </location>
</feature>